<gene>
    <name evidence="1" type="ORF">WH52_13755</name>
</gene>
<keyword evidence="2" id="KW-1185">Reference proteome</keyword>
<dbReference type="AlphaFoldDB" id="A0A1Y2P9V4"/>
<accession>A0A1Y2P9V4</accession>
<name>A0A1Y2P9V4_9FLAO</name>
<evidence type="ECO:0000313" key="1">
    <source>
        <dbReference type="EMBL" id="OSY86960.1"/>
    </source>
</evidence>
<reference evidence="1 2" key="1">
    <citation type="submission" date="2015-03" db="EMBL/GenBank/DDBJ databases">
        <title>Genome sequence of Tenacibaculum sp. S2-2, isolated from intestinal microbiota of sea cucumber, Apostichopus japonicas.</title>
        <authorList>
            <person name="Shao Z."/>
            <person name="Wang L."/>
            <person name="Li X."/>
        </authorList>
    </citation>
    <scope>NUCLEOTIDE SEQUENCE [LARGE SCALE GENOMIC DNA]</scope>
    <source>
        <strain evidence="1 2">S2-2</strain>
    </source>
</reference>
<evidence type="ECO:0000313" key="2">
    <source>
        <dbReference type="Proteomes" id="UP000194221"/>
    </source>
</evidence>
<dbReference type="STRING" id="1635173.WH52_13755"/>
<dbReference type="InParanoid" id="A0A1Y2P9V4"/>
<sequence length="191" mass="22536">MKKTSFLLILLLLINCSRPLYIKDKHFNCSSNEFIIDSDLKELVYKSLKRAVVTQKDIPDYRLLWKKHRIYVASEYHDTKKHYPTISDWKKDAKNLKPNEVPNSINNVSFCLKTQKELQKIANKTWENFLHLSFKLIKIEENKATIKINNTWIVSNKHPKTSYLSGGGYVLLFKKSNNNWEFEKIEAAWIS</sequence>
<organism evidence="1 2">
    <name type="scientific">Tenacibaculum holothuriorum</name>
    <dbReference type="NCBI Taxonomy" id="1635173"/>
    <lineage>
        <taxon>Bacteria</taxon>
        <taxon>Pseudomonadati</taxon>
        <taxon>Bacteroidota</taxon>
        <taxon>Flavobacteriia</taxon>
        <taxon>Flavobacteriales</taxon>
        <taxon>Flavobacteriaceae</taxon>
        <taxon>Tenacibaculum</taxon>
    </lineage>
</organism>
<dbReference type="OrthoDB" id="1443253at2"/>
<dbReference type="EMBL" id="LAPZ01000016">
    <property type="protein sequence ID" value="OSY86960.1"/>
    <property type="molecule type" value="Genomic_DNA"/>
</dbReference>
<dbReference type="Proteomes" id="UP000194221">
    <property type="component" value="Unassembled WGS sequence"/>
</dbReference>
<proteinExistence type="predicted"/>
<protein>
    <submittedName>
        <fullName evidence="1">Uncharacterized protein</fullName>
    </submittedName>
</protein>
<dbReference type="RefSeq" id="WP_086031551.1">
    <property type="nucleotide sequence ID" value="NZ_LAPZ01000016.1"/>
</dbReference>
<comment type="caution">
    <text evidence="1">The sequence shown here is derived from an EMBL/GenBank/DDBJ whole genome shotgun (WGS) entry which is preliminary data.</text>
</comment>